<feature type="transmembrane region" description="Helical" evidence="2">
    <location>
        <begin position="144"/>
        <end position="164"/>
    </location>
</feature>
<evidence type="ECO:0008006" key="5">
    <source>
        <dbReference type="Google" id="ProtNLM"/>
    </source>
</evidence>
<feature type="region of interest" description="Disordered" evidence="1">
    <location>
        <begin position="1"/>
        <end position="20"/>
    </location>
</feature>
<feature type="transmembrane region" description="Helical" evidence="2">
    <location>
        <begin position="68"/>
        <end position="89"/>
    </location>
</feature>
<feature type="transmembrane region" description="Helical" evidence="2">
    <location>
        <begin position="29"/>
        <end position="48"/>
    </location>
</feature>
<dbReference type="RefSeq" id="WP_013838849.1">
    <property type="nucleotide sequence ID" value="NC_015588.1"/>
</dbReference>
<dbReference type="EMBL" id="CP002810">
    <property type="protein sequence ID" value="AEG44457.1"/>
    <property type="molecule type" value="Genomic_DNA"/>
</dbReference>
<dbReference type="HOGENOM" id="CLU_1292947_0_0_11"/>
<dbReference type="STRING" id="743718.Isova_1707"/>
<evidence type="ECO:0000256" key="2">
    <source>
        <dbReference type="SAM" id="Phobius"/>
    </source>
</evidence>
<dbReference type="KEGG" id="iva:Isova_1707"/>
<evidence type="ECO:0000313" key="3">
    <source>
        <dbReference type="EMBL" id="AEG44457.1"/>
    </source>
</evidence>
<gene>
    <name evidence="3" type="ordered locus">Isova_1707</name>
</gene>
<evidence type="ECO:0000313" key="4">
    <source>
        <dbReference type="Proteomes" id="UP000009236"/>
    </source>
</evidence>
<feature type="transmembrane region" description="Helical" evidence="2">
    <location>
        <begin position="101"/>
        <end position="124"/>
    </location>
</feature>
<keyword evidence="4" id="KW-1185">Reference proteome</keyword>
<organism evidence="4">
    <name type="scientific">Isoptericola variabilis (strain 225)</name>
    <dbReference type="NCBI Taxonomy" id="743718"/>
    <lineage>
        <taxon>Bacteria</taxon>
        <taxon>Bacillati</taxon>
        <taxon>Actinomycetota</taxon>
        <taxon>Actinomycetes</taxon>
        <taxon>Micrococcales</taxon>
        <taxon>Promicromonosporaceae</taxon>
        <taxon>Isoptericola</taxon>
    </lineage>
</organism>
<dbReference type="Proteomes" id="UP000009236">
    <property type="component" value="Chromosome"/>
</dbReference>
<sequence>MSSPSTPAPTSTATPPAPARHAATSARRALVALAGAGGLLAVNGLTLGPRMMFDPRPYSEIAGTGAHLVHYVVWTVALVALSQIYPRLADVRGTAGRTLPAPVLVLAGAAAALDACARFVLAFVNPFLVTHAPELLDTPPDAVLLVPTLGAGVLAMVATVAFGVAAWRRRVFPRAAVVLLVVGAVAIPAVGPLSNVLVGSGLVWAALAALRRR</sequence>
<proteinExistence type="predicted"/>
<keyword evidence="2" id="KW-0812">Transmembrane</keyword>
<keyword evidence="2" id="KW-0472">Membrane</keyword>
<reference evidence="3 4" key="1">
    <citation type="submission" date="2011-05" db="EMBL/GenBank/DDBJ databases">
        <title>Complete sequence of Isoptericola variabilis 225.</title>
        <authorList>
            <consortium name="US DOE Joint Genome Institute"/>
            <person name="Lucas S."/>
            <person name="Han J."/>
            <person name="Lapidus A."/>
            <person name="Cheng J.-F."/>
            <person name="Goodwin L."/>
            <person name="Pitluck S."/>
            <person name="Peters L."/>
            <person name="Mikhailova N."/>
            <person name="Zeytun A."/>
            <person name="Han C."/>
            <person name="Tapia R."/>
            <person name="Land M."/>
            <person name="Hauser L."/>
            <person name="Kyrpides N."/>
            <person name="Ivanova N."/>
            <person name="Pagani I."/>
            <person name="Siebers A."/>
            <person name="Allgaier M."/>
            <person name="Thelen M."/>
            <person name="Hugenholtz P."/>
            <person name="Gladden J."/>
            <person name="Woyke T."/>
        </authorList>
    </citation>
    <scope>NUCLEOTIDE SEQUENCE [LARGE SCALE GENOMIC DNA]</scope>
    <source>
        <strain evidence="4">225</strain>
    </source>
</reference>
<protein>
    <recommendedName>
        <fullName evidence="5">Integral membrane protein</fullName>
    </recommendedName>
</protein>
<dbReference type="eggNOG" id="ENOG502ZXG4">
    <property type="taxonomic scope" value="Bacteria"/>
</dbReference>
<keyword evidence="2" id="KW-1133">Transmembrane helix</keyword>
<evidence type="ECO:0000256" key="1">
    <source>
        <dbReference type="SAM" id="MobiDB-lite"/>
    </source>
</evidence>
<accession>F6FVY7</accession>
<name>F6FVY7_ISOV2</name>
<dbReference type="AlphaFoldDB" id="F6FVY7"/>